<dbReference type="PROSITE" id="PS51330">
    <property type="entry name" value="DHFR_2"/>
    <property type="match status" value="1"/>
</dbReference>
<dbReference type="CDD" id="cd00209">
    <property type="entry name" value="DHFR"/>
    <property type="match status" value="1"/>
</dbReference>
<keyword evidence="4 8" id="KW-0554">One-carbon metabolism</keyword>
<dbReference type="InterPro" id="IPR012259">
    <property type="entry name" value="DHFR"/>
</dbReference>
<evidence type="ECO:0000259" key="10">
    <source>
        <dbReference type="PROSITE" id="PS51330"/>
    </source>
</evidence>
<comment type="caution">
    <text evidence="11">The sequence shown here is derived from an EMBL/GenBank/DDBJ whole genome shotgun (WGS) entry which is preliminary data.</text>
</comment>
<dbReference type="InterPro" id="IPR001796">
    <property type="entry name" value="DHFR_dom"/>
</dbReference>
<evidence type="ECO:0000256" key="9">
    <source>
        <dbReference type="RuleBase" id="RU004474"/>
    </source>
</evidence>
<evidence type="ECO:0000256" key="3">
    <source>
        <dbReference type="ARBA" id="ARBA00012856"/>
    </source>
</evidence>
<comment type="function">
    <text evidence="7 8">Key enzyme in folate metabolism. Catalyzes an essential reaction for de novo glycine and purine synthesis, and for DNA precursor synthesis.</text>
</comment>
<protein>
    <recommendedName>
        <fullName evidence="3 8">Dihydrofolate reductase</fullName>
        <ecNumber evidence="3 8">1.5.1.3</ecNumber>
    </recommendedName>
</protein>
<dbReference type="EMBL" id="JBHUEQ010000002">
    <property type="protein sequence ID" value="MFD1743892.1"/>
    <property type="molecule type" value="Genomic_DNA"/>
</dbReference>
<proteinExistence type="inferred from homology"/>
<dbReference type="PANTHER" id="PTHR48069">
    <property type="entry name" value="DIHYDROFOLATE REDUCTASE"/>
    <property type="match status" value="1"/>
</dbReference>
<name>A0ABW4LYQ5_9HYPH</name>
<dbReference type="GO" id="GO:0004146">
    <property type="term" value="F:dihydrofolate reductase activity"/>
    <property type="evidence" value="ECO:0007669"/>
    <property type="project" value="UniProtKB-EC"/>
</dbReference>
<keyword evidence="12" id="KW-1185">Reference proteome</keyword>
<dbReference type="Proteomes" id="UP001597322">
    <property type="component" value="Unassembled WGS sequence"/>
</dbReference>
<evidence type="ECO:0000256" key="6">
    <source>
        <dbReference type="ARBA" id="ARBA00023002"/>
    </source>
</evidence>
<evidence type="ECO:0000256" key="8">
    <source>
        <dbReference type="PIRNR" id="PIRNR000194"/>
    </source>
</evidence>
<dbReference type="RefSeq" id="WP_377394858.1">
    <property type="nucleotide sequence ID" value="NZ_JBHUEQ010000002.1"/>
</dbReference>
<comment type="similarity">
    <text evidence="2 8 9">Belongs to the dihydrofolate reductase family.</text>
</comment>
<evidence type="ECO:0000256" key="7">
    <source>
        <dbReference type="ARBA" id="ARBA00025067"/>
    </source>
</evidence>
<evidence type="ECO:0000313" key="11">
    <source>
        <dbReference type="EMBL" id="MFD1743892.1"/>
    </source>
</evidence>
<organism evidence="11 12">
    <name type="scientific">Rhizobium helianthi</name>
    <dbReference type="NCBI Taxonomy" id="1132695"/>
    <lineage>
        <taxon>Bacteria</taxon>
        <taxon>Pseudomonadati</taxon>
        <taxon>Pseudomonadota</taxon>
        <taxon>Alphaproteobacteria</taxon>
        <taxon>Hyphomicrobiales</taxon>
        <taxon>Rhizobiaceae</taxon>
        <taxon>Rhizobium/Agrobacterium group</taxon>
        <taxon>Rhizobium</taxon>
    </lineage>
</organism>
<sequence>MAIKRSAPVVLVAAVSSNGVIGRDGDMPWRLSTDLKRFKALTMGKPVVLGRKTFESFGGKPLPGRPHVLVTRNAEYGPEGVETSASLEAALERAQQIAAETQAQEVAVIGGGEIYRQAISLADVLYITHVEAEIADGDTFFPSIDEDQFERVEQTRVPAGEKDNFNTVFTIYRRRPAAN</sequence>
<evidence type="ECO:0000256" key="1">
    <source>
        <dbReference type="ARBA" id="ARBA00004903"/>
    </source>
</evidence>
<dbReference type="SUPFAM" id="SSF53597">
    <property type="entry name" value="Dihydrofolate reductase-like"/>
    <property type="match status" value="1"/>
</dbReference>
<gene>
    <name evidence="11" type="ORF">ACFSE1_00295</name>
</gene>
<dbReference type="Pfam" id="PF00186">
    <property type="entry name" value="DHFR_1"/>
    <property type="match status" value="1"/>
</dbReference>
<dbReference type="PANTHER" id="PTHR48069:SF3">
    <property type="entry name" value="DIHYDROFOLATE REDUCTASE"/>
    <property type="match status" value="1"/>
</dbReference>
<evidence type="ECO:0000256" key="2">
    <source>
        <dbReference type="ARBA" id="ARBA00009539"/>
    </source>
</evidence>
<dbReference type="EC" id="1.5.1.3" evidence="3 8"/>
<dbReference type="PIRSF" id="PIRSF000194">
    <property type="entry name" value="DHFR"/>
    <property type="match status" value="1"/>
</dbReference>
<keyword evidence="5 8" id="KW-0521">NADP</keyword>
<dbReference type="InterPro" id="IPR024072">
    <property type="entry name" value="DHFR-like_dom_sf"/>
</dbReference>
<comment type="catalytic activity">
    <reaction evidence="8">
        <text>(6S)-5,6,7,8-tetrahydrofolate + NADP(+) = 7,8-dihydrofolate + NADPH + H(+)</text>
        <dbReference type="Rhea" id="RHEA:15009"/>
        <dbReference type="ChEBI" id="CHEBI:15378"/>
        <dbReference type="ChEBI" id="CHEBI:57451"/>
        <dbReference type="ChEBI" id="CHEBI:57453"/>
        <dbReference type="ChEBI" id="CHEBI:57783"/>
        <dbReference type="ChEBI" id="CHEBI:58349"/>
        <dbReference type="EC" id="1.5.1.3"/>
    </reaction>
</comment>
<reference evidence="12" key="1">
    <citation type="journal article" date="2019" name="Int. J. Syst. Evol. Microbiol.">
        <title>The Global Catalogue of Microorganisms (GCM) 10K type strain sequencing project: providing services to taxonomists for standard genome sequencing and annotation.</title>
        <authorList>
            <consortium name="The Broad Institute Genomics Platform"/>
            <consortium name="The Broad Institute Genome Sequencing Center for Infectious Disease"/>
            <person name="Wu L."/>
            <person name="Ma J."/>
        </authorList>
    </citation>
    <scope>NUCLEOTIDE SEQUENCE [LARGE SCALE GENOMIC DNA]</scope>
    <source>
        <strain evidence="12">CG52</strain>
    </source>
</reference>
<keyword evidence="6 8" id="KW-0560">Oxidoreductase</keyword>
<dbReference type="Gene3D" id="3.40.430.10">
    <property type="entry name" value="Dihydrofolate Reductase, subunit A"/>
    <property type="match status" value="1"/>
</dbReference>
<evidence type="ECO:0000313" key="12">
    <source>
        <dbReference type="Proteomes" id="UP001597322"/>
    </source>
</evidence>
<dbReference type="PROSITE" id="PS00075">
    <property type="entry name" value="DHFR_1"/>
    <property type="match status" value="1"/>
</dbReference>
<dbReference type="PRINTS" id="PR00070">
    <property type="entry name" value="DHFR"/>
</dbReference>
<comment type="pathway">
    <text evidence="1 8">Cofactor biosynthesis; tetrahydrofolate biosynthesis; 5,6,7,8-tetrahydrofolate from 7,8-dihydrofolate: step 1/1.</text>
</comment>
<accession>A0ABW4LYQ5</accession>
<feature type="domain" description="DHFR" evidence="10">
    <location>
        <begin position="8"/>
        <end position="174"/>
    </location>
</feature>
<evidence type="ECO:0000256" key="5">
    <source>
        <dbReference type="ARBA" id="ARBA00022857"/>
    </source>
</evidence>
<evidence type="ECO:0000256" key="4">
    <source>
        <dbReference type="ARBA" id="ARBA00022563"/>
    </source>
</evidence>
<dbReference type="InterPro" id="IPR017925">
    <property type="entry name" value="DHFR_CS"/>
</dbReference>